<dbReference type="EMBL" id="CAJNOI010001827">
    <property type="protein sequence ID" value="CAF1441692.1"/>
    <property type="molecule type" value="Genomic_DNA"/>
</dbReference>
<dbReference type="Proteomes" id="UP000663832">
    <property type="component" value="Unassembled WGS sequence"/>
</dbReference>
<dbReference type="Proteomes" id="UP000663877">
    <property type="component" value="Unassembled WGS sequence"/>
</dbReference>
<keyword evidence="6" id="KW-1185">Reference proteome</keyword>
<name>A0A816CYC9_9BILA</name>
<feature type="transmembrane region" description="Helical" evidence="1">
    <location>
        <begin position="29"/>
        <end position="53"/>
    </location>
</feature>
<comment type="caution">
    <text evidence="4">The sequence shown here is derived from an EMBL/GenBank/DDBJ whole genome shotgun (WGS) entry which is preliminary data.</text>
</comment>
<accession>A0A816CYC9</accession>
<keyword evidence="1" id="KW-0812">Transmembrane</keyword>
<evidence type="ECO:0000313" key="5">
    <source>
        <dbReference type="EMBL" id="CAF3686597.1"/>
    </source>
</evidence>
<proteinExistence type="predicted"/>
<dbReference type="EMBL" id="CAJOBB010000468">
    <property type="protein sequence ID" value="CAF3686597.1"/>
    <property type="molecule type" value="Genomic_DNA"/>
</dbReference>
<keyword evidence="1" id="KW-1133">Transmembrane helix</keyword>
<gene>
    <name evidence="2" type="ORF">BJG266_LOCUS39925</name>
    <name evidence="3" type="ORF">IZO911_LOCUS43415</name>
    <name evidence="5" type="ORF">KXQ929_LOCUS10050</name>
    <name evidence="4" type="ORF">QVE165_LOCUS56812</name>
</gene>
<dbReference type="Proteomes" id="UP000663860">
    <property type="component" value="Unassembled WGS sequence"/>
</dbReference>
<dbReference type="OrthoDB" id="9995924at2759"/>
<sequence length="67" mass="7286">MIFSIATKTGSRLFSKYDLPNSSMNKERLSFSAAVLMSLVGLGLSVFSTNKLFLASSSTRSMLTKSQ</sequence>
<protein>
    <submittedName>
        <fullName evidence="4">Uncharacterized protein</fullName>
    </submittedName>
</protein>
<evidence type="ECO:0000313" key="6">
    <source>
        <dbReference type="Proteomes" id="UP000663832"/>
    </source>
</evidence>
<evidence type="ECO:0000313" key="4">
    <source>
        <dbReference type="EMBL" id="CAF1627896.1"/>
    </source>
</evidence>
<organism evidence="4 6">
    <name type="scientific">Adineta steineri</name>
    <dbReference type="NCBI Taxonomy" id="433720"/>
    <lineage>
        <taxon>Eukaryota</taxon>
        <taxon>Metazoa</taxon>
        <taxon>Spiralia</taxon>
        <taxon>Gnathifera</taxon>
        <taxon>Rotifera</taxon>
        <taxon>Eurotatoria</taxon>
        <taxon>Bdelloidea</taxon>
        <taxon>Adinetida</taxon>
        <taxon>Adinetidae</taxon>
        <taxon>Adineta</taxon>
    </lineage>
</organism>
<evidence type="ECO:0000256" key="1">
    <source>
        <dbReference type="SAM" id="Phobius"/>
    </source>
</evidence>
<evidence type="ECO:0000313" key="3">
    <source>
        <dbReference type="EMBL" id="CAF1470229.1"/>
    </source>
</evidence>
<dbReference type="EMBL" id="CAJNOE010002151">
    <property type="protein sequence ID" value="CAF1470229.1"/>
    <property type="molecule type" value="Genomic_DNA"/>
</dbReference>
<reference evidence="4" key="1">
    <citation type="submission" date="2021-02" db="EMBL/GenBank/DDBJ databases">
        <authorList>
            <person name="Nowell W R."/>
        </authorList>
    </citation>
    <scope>NUCLEOTIDE SEQUENCE</scope>
</reference>
<dbReference type="EMBL" id="CAJNOM010002158">
    <property type="protein sequence ID" value="CAF1627896.1"/>
    <property type="molecule type" value="Genomic_DNA"/>
</dbReference>
<dbReference type="Proteomes" id="UP000663868">
    <property type="component" value="Unassembled WGS sequence"/>
</dbReference>
<evidence type="ECO:0000313" key="2">
    <source>
        <dbReference type="EMBL" id="CAF1441692.1"/>
    </source>
</evidence>
<keyword evidence="1" id="KW-0472">Membrane</keyword>
<dbReference type="AlphaFoldDB" id="A0A816CYC9"/>